<reference evidence="3 4" key="1">
    <citation type="submission" date="2016-06" db="EMBL/GenBank/DDBJ databases">
        <authorList>
            <person name="Kjaerup R.B."/>
            <person name="Dalgaard T.S."/>
            <person name="Juul-Madsen H.R."/>
        </authorList>
    </citation>
    <scope>NUCLEOTIDE SEQUENCE [LARGE SCALE GENOMIC DNA]</scope>
    <source>
        <strain evidence="3 4">ACS1953</strain>
    </source>
</reference>
<organism evidence="3 4">
    <name type="scientific">Mycolicibacterium conceptionense</name>
    <dbReference type="NCBI Taxonomy" id="451644"/>
    <lineage>
        <taxon>Bacteria</taxon>
        <taxon>Bacillati</taxon>
        <taxon>Actinomycetota</taxon>
        <taxon>Actinomycetes</taxon>
        <taxon>Mycobacteriales</taxon>
        <taxon>Mycobacteriaceae</taxon>
        <taxon>Mycolicibacterium</taxon>
    </lineage>
</organism>
<gene>
    <name evidence="3" type="ORF">A5726_03445</name>
</gene>
<name>A0A1A1Z513_9MYCO</name>
<dbReference type="EMBL" id="LZHX01000010">
    <property type="protein sequence ID" value="OBF28134.1"/>
    <property type="molecule type" value="Genomic_DNA"/>
</dbReference>
<evidence type="ECO:0000313" key="3">
    <source>
        <dbReference type="EMBL" id="OBF28134.1"/>
    </source>
</evidence>
<evidence type="ECO:0000256" key="2">
    <source>
        <dbReference type="SAM" id="SignalP"/>
    </source>
</evidence>
<protein>
    <submittedName>
        <fullName evidence="3">Uncharacterized protein</fullName>
    </submittedName>
</protein>
<dbReference type="Proteomes" id="UP000093779">
    <property type="component" value="Unassembled WGS sequence"/>
</dbReference>
<feature type="signal peptide" evidence="2">
    <location>
        <begin position="1"/>
        <end position="22"/>
    </location>
</feature>
<comment type="caution">
    <text evidence="3">The sequence shown here is derived from an EMBL/GenBank/DDBJ whole genome shotgun (WGS) entry which is preliminary data.</text>
</comment>
<evidence type="ECO:0000313" key="4">
    <source>
        <dbReference type="Proteomes" id="UP000093779"/>
    </source>
</evidence>
<dbReference type="RefSeq" id="WP_064894323.1">
    <property type="nucleotide sequence ID" value="NZ_JAYXBT010000024.1"/>
</dbReference>
<dbReference type="AlphaFoldDB" id="A0A1A1Z513"/>
<sequence length="144" mass="15289">MSLGIAAALPIALLFGAGQSQAAACKQWRFDGYTEISQSDGWTMYFTSYNTKAGSRGEARATKPGPDVPLNGPISGGISSGGRDISMHVEWQGRYTPKGTYLGYGTGQYNGQIRSDGIAYGTVVSSDNNEASWHTVRPLVCKAT</sequence>
<keyword evidence="2" id="KW-0732">Signal</keyword>
<evidence type="ECO:0000256" key="1">
    <source>
        <dbReference type="SAM" id="MobiDB-lite"/>
    </source>
</evidence>
<feature type="region of interest" description="Disordered" evidence="1">
    <location>
        <begin position="55"/>
        <end position="81"/>
    </location>
</feature>
<feature type="chain" id="PRO_5009825161" evidence="2">
    <location>
        <begin position="23"/>
        <end position="144"/>
    </location>
</feature>
<proteinExistence type="predicted"/>
<accession>A0A1A1Z513</accession>